<dbReference type="SUPFAM" id="SSF81338">
    <property type="entry name" value="Aquaporin-like"/>
    <property type="match status" value="1"/>
</dbReference>
<dbReference type="PANTHER" id="PTHR45724:SF21">
    <property type="entry name" value="MAJOR INTRINSIC PROTEIN"/>
    <property type="match status" value="1"/>
</dbReference>
<dbReference type="EMBL" id="JAVXUP010001265">
    <property type="protein sequence ID" value="KAK3013836.1"/>
    <property type="molecule type" value="Genomic_DNA"/>
</dbReference>
<dbReference type="InterPro" id="IPR034294">
    <property type="entry name" value="Aquaporin_transptr"/>
</dbReference>
<dbReference type="InterPro" id="IPR023271">
    <property type="entry name" value="Aquaporin-like"/>
</dbReference>
<dbReference type="InterPro" id="IPR022357">
    <property type="entry name" value="MIP_CS"/>
</dbReference>
<dbReference type="NCBIfam" id="TIGR00861">
    <property type="entry name" value="MIP"/>
    <property type="match status" value="1"/>
</dbReference>
<comment type="caution">
    <text evidence="8">The sequence shown here is derived from an EMBL/GenBank/DDBJ whole genome shotgun (WGS) entry which is preliminary data.</text>
</comment>
<dbReference type="Proteomes" id="UP001188597">
    <property type="component" value="Unassembled WGS sequence"/>
</dbReference>
<evidence type="ECO:0000256" key="1">
    <source>
        <dbReference type="ARBA" id="ARBA00004141"/>
    </source>
</evidence>
<dbReference type="Pfam" id="PF00230">
    <property type="entry name" value="MIP"/>
    <property type="match status" value="1"/>
</dbReference>
<evidence type="ECO:0000313" key="8">
    <source>
        <dbReference type="EMBL" id="KAK3013836.1"/>
    </source>
</evidence>
<dbReference type="CDD" id="cd00333">
    <property type="entry name" value="MIP"/>
    <property type="match status" value="1"/>
</dbReference>
<evidence type="ECO:0000313" key="9">
    <source>
        <dbReference type="Proteomes" id="UP001188597"/>
    </source>
</evidence>
<feature type="transmembrane region" description="Helical" evidence="7">
    <location>
        <begin position="146"/>
        <end position="168"/>
    </location>
</feature>
<gene>
    <name evidence="8" type="ORF">RJ639_009482</name>
</gene>
<dbReference type="InterPro" id="IPR000425">
    <property type="entry name" value="MIP"/>
</dbReference>
<keyword evidence="4 7" id="KW-1133">Transmembrane helix</keyword>
<evidence type="ECO:0008006" key="10">
    <source>
        <dbReference type="Google" id="ProtNLM"/>
    </source>
</evidence>
<dbReference type="Gene3D" id="1.20.1080.10">
    <property type="entry name" value="Glycerol uptake facilitator protein"/>
    <property type="match status" value="1"/>
</dbReference>
<evidence type="ECO:0000256" key="2">
    <source>
        <dbReference type="ARBA" id="ARBA00022448"/>
    </source>
</evidence>
<accession>A0AA88VR64</accession>
<evidence type="ECO:0000256" key="4">
    <source>
        <dbReference type="ARBA" id="ARBA00022989"/>
    </source>
</evidence>
<protein>
    <recommendedName>
        <fullName evidence="10">Aquaporin</fullName>
    </recommendedName>
</protein>
<sequence length="234" mass="25066">MIAELFGTYILMFAGCGAALVDREKTLTIIGIAMVWGLALMAVIYAVGHISGAHLNPAVTIAFAAACRFPLIQVPMYVLSQLLGSTLACLTLRVLFNHQGDIRPTLTQYSTPTTDLEAIIWEFIITFILMFSICGSATDDRASKGFSGVAIGVTLLFNVIIAGPITGASMNPARSIGPAVISGAYRNIWVFVVAPILGAMAAAMIYSLLRPSKTQKNQESSKSIYNDLYLHSNV</sequence>
<keyword evidence="5 7" id="KW-0472">Membrane</keyword>
<keyword evidence="3 6" id="KW-0812">Transmembrane</keyword>
<feature type="transmembrane region" description="Helical" evidence="7">
    <location>
        <begin position="53"/>
        <end position="71"/>
    </location>
</feature>
<feature type="transmembrane region" description="Helical" evidence="7">
    <location>
        <begin position="6"/>
        <end position="22"/>
    </location>
</feature>
<feature type="transmembrane region" description="Helical" evidence="7">
    <location>
        <begin position="29"/>
        <end position="47"/>
    </location>
</feature>
<dbReference type="GO" id="GO:0015267">
    <property type="term" value="F:channel activity"/>
    <property type="evidence" value="ECO:0007669"/>
    <property type="project" value="InterPro"/>
</dbReference>
<evidence type="ECO:0000256" key="7">
    <source>
        <dbReference type="SAM" id="Phobius"/>
    </source>
</evidence>
<reference evidence="8" key="1">
    <citation type="submission" date="2022-12" db="EMBL/GenBank/DDBJ databases">
        <title>Draft genome assemblies for two species of Escallonia (Escalloniales).</title>
        <authorList>
            <person name="Chanderbali A."/>
            <person name="Dervinis C."/>
            <person name="Anghel I."/>
            <person name="Soltis D."/>
            <person name="Soltis P."/>
            <person name="Zapata F."/>
        </authorList>
    </citation>
    <scope>NUCLEOTIDE SEQUENCE</scope>
    <source>
        <strain evidence="8">UCBG64.0493</strain>
        <tissue evidence="8">Leaf</tissue>
    </source>
</reference>
<evidence type="ECO:0000256" key="3">
    <source>
        <dbReference type="ARBA" id="ARBA00022692"/>
    </source>
</evidence>
<proteinExistence type="inferred from homology"/>
<organism evidence="8 9">
    <name type="scientific">Escallonia herrerae</name>
    <dbReference type="NCBI Taxonomy" id="1293975"/>
    <lineage>
        <taxon>Eukaryota</taxon>
        <taxon>Viridiplantae</taxon>
        <taxon>Streptophyta</taxon>
        <taxon>Embryophyta</taxon>
        <taxon>Tracheophyta</taxon>
        <taxon>Spermatophyta</taxon>
        <taxon>Magnoliopsida</taxon>
        <taxon>eudicotyledons</taxon>
        <taxon>Gunneridae</taxon>
        <taxon>Pentapetalae</taxon>
        <taxon>asterids</taxon>
        <taxon>campanulids</taxon>
        <taxon>Escalloniales</taxon>
        <taxon>Escalloniaceae</taxon>
        <taxon>Escallonia</taxon>
    </lineage>
</organism>
<name>A0AA88VR64_9ASTE</name>
<evidence type="ECO:0000256" key="5">
    <source>
        <dbReference type="ARBA" id="ARBA00023136"/>
    </source>
</evidence>
<dbReference type="AlphaFoldDB" id="A0AA88VR64"/>
<dbReference type="GO" id="GO:0016020">
    <property type="term" value="C:membrane"/>
    <property type="evidence" value="ECO:0007669"/>
    <property type="project" value="UniProtKB-SubCell"/>
</dbReference>
<keyword evidence="2 6" id="KW-0813">Transport</keyword>
<keyword evidence="9" id="KW-1185">Reference proteome</keyword>
<feature type="transmembrane region" description="Helical" evidence="7">
    <location>
        <begin position="188"/>
        <end position="209"/>
    </location>
</feature>
<dbReference type="PANTHER" id="PTHR45724">
    <property type="entry name" value="AQUAPORIN NIP2-1"/>
    <property type="match status" value="1"/>
</dbReference>
<feature type="transmembrane region" description="Helical" evidence="7">
    <location>
        <begin position="116"/>
        <end position="134"/>
    </location>
</feature>
<evidence type="ECO:0000256" key="6">
    <source>
        <dbReference type="RuleBase" id="RU000477"/>
    </source>
</evidence>
<comment type="similarity">
    <text evidence="6">Belongs to the MIP/aquaporin (TC 1.A.8) family.</text>
</comment>
<dbReference type="PROSITE" id="PS00221">
    <property type="entry name" value="MIP"/>
    <property type="match status" value="1"/>
</dbReference>
<dbReference type="PRINTS" id="PR00783">
    <property type="entry name" value="MINTRINSICP"/>
</dbReference>
<comment type="subcellular location">
    <subcellularLocation>
        <location evidence="1">Membrane</location>
        <topology evidence="1">Multi-pass membrane protein</topology>
    </subcellularLocation>
</comment>